<dbReference type="Proteomes" id="UP001275932">
    <property type="component" value="Unassembled WGS sequence"/>
</dbReference>
<dbReference type="RefSeq" id="WP_370396844.1">
    <property type="nucleotide sequence ID" value="NZ_JALBUT010000004.1"/>
</dbReference>
<protein>
    <submittedName>
        <fullName evidence="3">PEP-CTERM sorting domain-containing protein</fullName>
    </submittedName>
</protein>
<keyword evidence="4" id="KW-1185">Reference proteome</keyword>
<evidence type="ECO:0000313" key="4">
    <source>
        <dbReference type="Proteomes" id="UP001275932"/>
    </source>
</evidence>
<gene>
    <name evidence="3" type="ORF">MOX91_04280</name>
</gene>
<organism evidence="3 4">
    <name type="scientific">Intestinicryptomonas porci</name>
    <dbReference type="NCBI Taxonomy" id="2926320"/>
    <lineage>
        <taxon>Bacteria</taxon>
        <taxon>Pseudomonadati</taxon>
        <taxon>Verrucomicrobiota</taxon>
        <taxon>Opitutia</taxon>
        <taxon>Opitutales</taxon>
        <taxon>Intestinicryptomonaceae</taxon>
        <taxon>Intestinicryptomonas</taxon>
    </lineage>
</organism>
<dbReference type="EMBL" id="JALBUT010000004">
    <property type="protein sequence ID" value="MDX8415396.1"/>
    <property type="molecule type" value="Genomic_DNA"/>
</dbReference>
<dbReference type="InterPro" id="IPR013424">
    <property type="entry name" value="Ice-binding_C"/>
</dbReference>
<name>A0ABU4WFQ9_9BACT</name>
<evidence type="ECO:0000256" key="2">
    <source>
        <dbReference type="SAM" id="SignalP"/>
    </source>
</evidence>
<keyword evidence="1" id="KW-1133">Transmembrane helix</keyword>
<accession>A0ABU4WFQ9</accession>
<evidence type="ECO:0000256" key="1">
    <source>
        <dbReference type="SAM" id="Phobius"/>
    </source>
</evidence>
<sequence>MKKAIISLSLILLSTLSYAAWDLGFAVGTFFDNTNAMIQSEYKFALVVDMNNKGFGDDFKLAEGDSFTRGNFINSSSGYKTLITGSLMDADGEGYFFAYSNNSFKFDNDDYGFAGGETVGLVVWNTQNDILNHGDMYTVINPAYTDTTSTGSSVNWTISTSNTGRFQWELYNKSVEGDTSDSFFTLSKTVQAGAVPEPSTYAAIFGVIALCFAACRKRK</sequence>
<feature type="transmembrane region" description="Helical" evidence="1">
    <location>
        <begin position="198"/>
        <end position="215"/>
    </location>
</feature>
<feature type="signal peptide" evidence="2">
    <location>
        <begin position="1"/>
        <end position="19"/>
    </location>
</feature>
<keyword evidence="1" id="KW-0472">Membrane</keyword>
<feature type="chain" id="PRO_5045529534" evidence="2">
    <location>
        <begin position="20"/>
        <end position="219"/>
    </location>
</feature>
<keyword evidence="2" id="KW-0732">Signal</keyword>
<evidence type="ECO:0000313" key="3">
    <source>
        <dbReference type="EMBL" id="MDX8415396.1"/>
    </source>
</evidence>
<proteinExistence type="predicted"/>
<keyword evidence="1" id="KW-0812">Transmembrane</keyword>
<reference evidence="3 4" key="1">
    <citation type="submission" date="2022-03" db="EMBL/GenBank/DDBJ databases">
        <title>Novel taxa within the pig intestine.</title>
        <authorList>
            <person name="Wylensek D."/>
            <person name="Bishof K."/>
            <person name="Afrizal A."/>
            <person name="Clavel T."/>
        </authorList>
    </citation>
    <scope>NUCLEOTIDE SEQUENCE [LARGE SCALE GENOMIC DNA]</scope>
    <source>
        <strain evidence="3 4">CLA-KB-P66</strain>
    </source>
</reference>
<comment type="caution">
    <text evidence="3">The sequence shown here is derived from an EMBL/GenBank/DDBJ whole genome shotgun (WGS) entry which is preliminary data.</text>
</comment>
<dbReference type="NCBIfam" id="TIGR02595">
    <property type="entry name" value="PEP_CTERM"/>
    <property type="match status" value="1"/>
</dbReference>